<feature type="region of interest" description="Disordered" evidence="1">
    <location>
        <begin position="1"/>
        <end position="108"/>
    </location>
</feature>
<protein>
    <submittedName>
        <fullName evidence="2">Uncharacterized protein</fullName>
    </submittedName>
</protein>
<keyword evidence="3" id="KW-1185">Reference proteome</keyword>
<accession>X6NXW5</accession>
<evidence type="ECO:0000256" key="1">
    <source>
        <dbReference type="SAM" id="MobiDB-lite"/>
    </source>
</evidence>
<comment type="caution">
    <text evidence="2">The sequence shown here is derived from an EMBL/GenBank/DDBJ whole genome shotgun (WGS) entry which is preliminary data.</text>
</comment>
<name>X6NXW5_RETFI</name>
<organism evidence="2 3">
    <name type="scientific">Reticulomyxa filosa</name>
    <dbReference type="NCBI Taxonomy" id="46433"/>
    <lineage>
        <taxon>Eukaryota</taxon>
        <taxon>Sar</taxon>
        <taxon>Rhizaria</taxon>
        <taxon>Retaria</taxon>
        <taxon>Foraminifera</taxon>
        <taxon>Monothalamids</taxon>
        <taxon>Reticulomyxidae</taxon>
        <taxon>Reticulomyxa</taxon>
    </lineage>
</organism>
<feature type="non-terminal residue" evidence="2">
    <location>
        <position position="168"/>
    </location>
</feature>
<dbReference type="Proteomes" id="UP000023152">
    <property type="component" value="Unassembled WGS sequence"/>
</dbReference>
<sequence length="168" mass="18809">MFRNLFKSKKKNEHSKDTKHATLSIEDSLSSQTKEANTEYNPSGSGGGGEKHENSRSEGQSGHENVSASSTSQTNGAKERVETKGVVMSTSDHKETNENGEGEQEEAANDIEVLEAKWEKVGQYTKEDVLVYRLPQLRLVQDVEKRKQVLICKLRLCCVIYTFSPDEQ</sequence>
<evidence type="ECO:0000313" key="2">
    <source>
        <dbReference type="EMBL" id="ETO31155.1"/>
    </source>
</evidence>
<feature type="compositionally biased region" description="Polar residues" evidence="1">
    <location>
        <begin position="25"/>
        <end position="43"/>
    </location>
</feature>
<feature type="compositionally biased region" description="Polar residues" evidence="1">
    <location>
        <begin position="57"/>
        <end position="76"/>
    </location>
</feature>
<evidence type="ECO:0000313" key="3">
    <source>
        <dbReference type="Proteomes" id="UP000023152"/>
    </source>
</evidence>
<dbReference type="AlphaFoldDB" id="X6NXW5"/>
<feature type="compositionally biased region" description="Basic residues" evidence="1">
    <location>
        <begin position="1"/>
        <end position="13"/>
    </location>
</feature>
<proteinExistence type="predicted"/>
<feature type="compositionally biased region" description="Acidic residues" evidence="1">
    <location>
        <begin position="98"/>
        <end position="108"/>
    </location>
</feature>
<reference evidence="2 3" key="1">
    <citation type="journal article" date="2013" name="Curr. Biol.">
        <title>The Genome of the Foraminiferan Reticulomyxa filosa.</title>
        <authorList>
            <person name="Glockner G."/>
            <person name="Hulsmann N."/>
            <person name="Schleicher M."/>
            <person name="Noegel A.A."/>
            <person name="Eichinger L."/>
            <person name="Gallinger C."/>
            <person name="Pawlowski J."/>
            <person name="Sierra R."/>
            <person name="Euteneuer U."/>
            <person name="Pillet L."/>
            <person name="Moustafa A."/>
            <person name="Platzer M."/>
            <person name="Groth M."/>
            <person name="Szafranski K."/>
            <person name="Schliwa M."/>
        </authorList>
    </citation>
    <scope>NUCLEOTIDE SEQUENCE [LARGE SCALE GENOMIC DNA]</scope>
</reference>
<gene>
    <name evidence="2" type="ORF">RFI_05964</name>
</gene>
<dbReference type="EMBL" id="ASPP01005109">
    <property type="protein sequence ID" value="ETO31155.1"/>
    <property type="molecule type" value="Genomic_DNA"/>
</dbReference>